<keyword evidence="4" id="KW-1185">Reference proteome</keyword>
<organism evidence="3 4">
    <name type="scientific">Penicillium malachiteum</name>
    <dbReference type="NCBI Taxonomy" id="1324776"/>
    <lineage>
        <taxon>Eukaryota</taxon>
        <taxon>Fungi</taxon>
        <taxon>Dikarya</taxon>
        <taxon>Ascomycota</taxon>
        <taxon>Pezizomycotina</taxon>
        <taxon>Eurotiomycetes</taxon>
        <taxon>Eurotiomycetidae</taxon>
        <taxon>Eurotiales</taxon>
        <taxon>Aspergillaceae</taxon>
        <taxon>Penicillium</taxon>
    </lineage>
</organism>
<dbReference type="InterPro" id="IPR005627">
    <property type="entry name" value="CutC-like"/>
</dbReference>
<dbReference type="GO" id="GO:0005507">
    <property type="term" value="F:copper ion binding"/>
    <property type="evidence" value="ECO:0007669"/>
    <property type="project" value="TreeGrafter"/>
</dbReference>
<evidence type="ECO:0000313" key="3">
    <source>
        <dbReference type="EMBL" id="KAJ5712402.1"/>
    </source>
</evidence>
<dbReference type="EMBL" id="JAQJAN010000013">
    <property type="protein sequence ID" value="KAJ5712402.1"/>
    <property type="molecule type" value="Genomic_DNA"/>
</dbReference>
<protein>
    <recommendedName>
        <fullName evidence="2">Copper homeostasis protein cutC homolog</fullName>
    </recommendedName>
</protein>
<dbReference type="Proteomes" id="UP001215712">
    <property type="component" value="Unassembled WGS sequence"/>
</dbReference>
<reference evidence="3" key="2">
    <citation type="submission" date="2023-01" db="EMBL/GenBank/DDBJ databases">
        <authorList>
            <person name="Petersen C."/>
        </authorList>
    </citation>
    <scope>NUCLEOTIDE SEQUENCE</scope>
    <source>
        <strain evidence="3">IBT 17514</strain>
    </source>
</reference>
<comment type="caution">
    <text evidence="3">The sequence shown here is derived from an EMBL/GenBank/DDBJ whole genome shotgun (WGS) entry which is preliminary data.</text>
</comment>
<gene>
    <name evidence="3" type="ORF">N7493_008870</name>
</gene>
<sequence>MASHDRKTGPLLEIACFNAVSGVNAAKGGANRIELCVDYSSGGLTPDPTVLMELKNQVPIPVYTMLRPHSNNFIYDEPDFNTMKSDLLALNNCGADGFVFGILKKTDPGDISKPWIDIEKNTELIRLAGEKPCTFHRAFDCIPEEDWGKALIDIAKCGFASILTSGGPSGDTAIQCIEKLALLFETLDSVRSRLPEGIKAPEIIIGGGVRASNIQRLTEKAQHAAVYHSSALTTGTETVDVDEVKRLKNHLAGLV</sequence>
<name>A0AAD6HFE8_9EURO</name>
<evidence type="ECO:0000313" key="4">
    <source>
        <dbReference type="Proteomes" id="UP001215712"/>
    </source>
</evidence>
<dbReference type="PANTHER" id="PTHR12598">
    <property type="entry name" value="COPPER HOMEOSTASIS PROTEIN CUTC"/>
    <property type="match status" value="1"/>
</dbReference>
<dbReference type="Pfam" id="PF03932">
    <property type="entry name" value="CutC"/>
    <property type="match status" value="1"/>
</dbReference>
<proteinExistence type="inferred from homology"/>
<reference evidence="3" key="1">
    <citation type="journal article" date="2023" name="IMA Fungus">
        <title>Comparative genomic study of the Penicillium genus elucidates a diverse pangenome and 15 lateral gene transfer events.</title>
        <authorList>
            <person name="Petersen C."/>
            <person name="Sorensen T."/>
            <person name="Nielsen M.R."/>
            <person name="Sondergaard T.E."/>
            <person name="Sorensen J.L."/>
            <person name="Fitzpatrick D.A."/>
            <person name="Frisvad J.C."/>
            <person name="Nielsen K.L."/>
        </authorList>
    </citation>
    <scope>NUCLEOTIDE SEQUENCE</scope>
    <source>
        <strain evidence="3">IBT 17514</strain>
    </source>
</reference>
<evidence type="ECO:0000256" key="1">
    <source>
        <dbReference type="ARBA" id="ARBA00007768"/>
    </source>
</evidence>
<dbReference type="AlphaFoldDB" id="A0AAD6HFE8"/>
<dbReference type="SUPFAM" id="SSF110395">
    <property type="entry name" value="CutC-like"/>
    <property type="match status" value="1"/>
</dbReference>
<dbReference type="Gene3D" id="3.20.20.380">
    <property type="entry name" value="Copper homeostasis (CutC) domain"/>
    <property type="match status" value="1"/>
</dbReference>
<evidence type="ECO:0000256" key="2">
    <source>
        <dbReference type="ARBA" id="ARBA00019014"/>
    </source>
</evidence>
<comment type="similarity">
    <text evidence="1">Belongs to the CutC family.</text>
</comment>
<dbReference type="InterPro" id="IPR036822">
    <property type="entry name" value="CutC-like_dom_sf"/>
</dbReference>
<dbReference type="PANTHER" id="PTHR12598:SF0">
    <property type="entry name" value="COPPER HOMEOSTASIS PROTEIN CUTC HOMOLOG"/>
    <property type="match status" value="1"/>
</dbReference>
<accession>A0AAD6HFE8</accession>